<feature type="region of interest" description="Disordered" evidence="1">
    <location>
        <begin position="332"/>
        <end position="371"/>
    </location>
</feature>
<comment type="caution">
    <text evidence="4">The sequence shown here is derived from an EMBL/GenBank/DDBJ whole genome shotgun (WGS) entry which is preliminary data.</text>
</comment>
<proteinExistence type="predicted"/>
<evidence type="ECO:0000313" key="5">
    <source>
        <dbReference type="Proteomes" id="UP000198406"/>
    </source>
</evidence>
<dbReference type="InterPro" id="IPR008752">
    <property type="entry name" value="Peptidase_M11"/>
</dbReference>
<feature type="compositionally biased region" description="Polar residues" evidence="1">
    <location>
        <begin position="482"/>
        <end position="522"/>
    </location>
</feature>
<accession>A0A1Z5K620</accession>
<keyword evidence="2" id="KW-0812">Transmembrane</keyword>
<gene>
    <name evidence="4" type="ORF">FisN_29Hh094</name>
</gene>
<feature type="domain" description="Peptidase M11 gametolysin" evidence="3">
    <location>
        <begin position="54"/>
        <end position="255"/>
    </location>
</feature>
<name>A0A1Z5K620_FISSO</name>
<keyword evidence="2" id="KW-1133">Transmembrane helix</keyword>
<dbReference type="InParanoid" id="A0A1Z5K620"/>
<dbReference type="EMBL" id="BDSP01000170">
    <property type="protein sequence ID" value="GAX21656.1"/>
    <property type="molecule type" value="Genomic_DNA"/>
</dbReference>
<dbReference type="AlphaFoldDB" id="A0A1Z5K620"/>
<evidence type="ECO:0000256" key="2">
    <source>
        <dbReference type="SAM" id="Phobius"/>
    </source>
</evidence>
<organism evidence="4 5">
    <name type="scientific">Fistulifera solaris</name>
    <name type="common">Oleaginous diatom</name>
    <dbReference type="NCBI Taxonomy" id="1519565"/>
    <lineage>
        <taxon>Eukaryota</taxon>
        <taxon>Sar</taxon>
        <taxon>Stramenopiles</taxon>
        <taxon>Ochrophyta</taxon>
        <taxon>Bacillariophyta</taxon>
        <taxon>Bacillariophyceae</taxon>
        <taxon>Bacillariophycidae</taxon>
        <taxon>Naviculales</taxon>
        <taxon>Naviculaceae</taxon>
        <taxon>Fistulifera</taxon>
    </lineage>
</organism>
<feature type="transmembrane region" description="Helical" evidence="2">
    <location>
        <begin position="446"/>
        <end position="468"/>
    </location>
</feature>
<feature type="region of interest" description="Disordered" evidence="1">
    <location>
        <begin position="475"/>
        <end position="531"/>
    </location>
</feature>
<feature type="compositionally biased region" description="Low complexity" evidence="1">
    <location>
        <begin position="344"/>
        <end position="370"/>
    </location>
</feature>
<evidence type="ECO:0000256" key="1">
    <source>
        <dbReference type="SAM" id="MobiDB-lite"/>
    </source>
</evidence>
<dbReference type="Pfam" id="PF05548">
    <property type="entry name" value="Peptidase_M11"/>
    <property type="match status" value="1"/>
</dbReference>
<dbReference type="SUPFAM" id="SSF55486">
    <property type="entry name" value="Metalloproteases ('zincins'), catalytic domain"/>
    <property type="match status" value="1"/>
</dbReference>
<sequence length="545" mass="59778">MTLPPLLPLHKQRQLSKTSGTYQILLLRIIALDSEPDLSSEQLYNLTFVDDASLRGQMEQCSFGKLQIVPTEYGVLDVRVQKNATNTQHTLLVEEAYQVAKTLVKEDVDTILDLVDGVMVVVPPGTLGGWTAFGSFNGKHTSYNNLWAGYLGATMHEIGHNLGLPHAYENGIEYEDHTGYMGTAPQQMYYPRKCYNGPNHWHLGWYSRTLEIDNDALTSPINVKLAAFVDYDGTTDEHYVIIKLGNYYLQYNRATKFNVDTSEMRDMVTIVESGDHKTNLVAGLDSQSRYWQSPIGIMIEVCRVNAFSNPNYVELSIGPSKTDCGVAVTQEPSTFPTPSPSMLPTPSLKPSGQQISTSISPTLTPSASPTRHSIISPHHTAVDLMVPSHTPTLLKETNPAPQKAIANTAPSEASTLKPVTNTTTIAVDPTASQEQGPINGDKPLSAIQMMLVVLLGALFVVTILILGIRCKRRQGRAKERSVTNQNKGVSEDVNPSNSDEAVFSSVKSDSLTDLSPNTSMNTFDEDSNGIFDGDEMNLSRVDEKL</sequence>
<keyword evidence="2" id="KW-0472">Membrane</keyword>
<evidence type="ECO:0000313" key="4">
    <source>
        <dbReference type="EMBL" id="GAX21656.1"/>
    </source>
</evidence>
<keyword evidence="5" id="KW-1185">Reference proteome</keyword>
<dbReference type="Proteomes" id="UP000198406">
    <property type="component" value="Unassembled WGS sequence"/>
</dbReference>
<reference evidence="4 5" key="1">
    <citation type="journal article" date="2015" name="Plant Cell">
        <title>Oil accumulation by the oleaginous diatom Fistulifera solaris as revealed by the genome and transcriptome.</title>
        <authorList>
            <person name="Tanaka T."/>
            <person name="Maeda Y."/>
            <person name="Veluchamy A."/>
            <person name="Tanaka M."/>
            <person name="Abida H."/>
            <person name="Marechal E."/>
            <person name="Bowler C."/>
            <person name="Muto M."/>
            <person name="Sunaga Y."/>
            <person name="Tanaka M."/>
            <person name="Yoshino T."/>
            <person name="Taniguchi T."/>
            <person name="Fukuda Y."/>
            <person name="Nemoto M."/>
            <person name="Matsumoto M."/>
            <person name="Wong P.S."/>
            <person name="Aburatani S."/>
            <person name="Fujibuchi W."/>
        </authorList>
    </citation>
    <scope>NUCLEOTIDE SEQUENCE [LARGE SCALE GENOMIC DNA]</scope>
    <source>
        <strain evidence="4 5">JPCC DA0580</strain>
    </source>
</reference>
<evidence type="ECO:0000259" key="3">
    <source>
        <dbReference type="Pfam" id="PF05548"/>
    </source>
</evidence>
<dbReference type="OrthoDB" id="49378at2759"/>
<protein>
    <recommendedName>
        <fullName evidence="3">Peptidase M11 gametolysin domain-containing protein</fullName>
    </recommendedName>
</protein>